<dbReference type="PANTHER" id="PTHR30038">
    <property type="entry name" value="ALDEHYDE FERREDOXIN OXIDOREDUCTASE"/>
    <property type="match status" value="1"/>
</dbReference>
<dbReference type="EMBL" id="DSRT01000082">
    <property type="protein sequence ID" value="HGW29602.1"/>
    <property type="molecule type" value="Genomic_DNA"/>
</dbReference>
<feature type="domain" description="Aldehyde ferredoxin oxidoreductase N-terminal" evidence="1">
    <location>
        <begin position="5"/>
        <end position="182"/>
    </location>
</feature>
<evidence type="ECO:0000259" key="1">
    <source>
        <dbReference type="SMART" id="SM00790"/>
    </source>
</evidence>
<protein>
    <recommendedName>
        <fullName evidence="1">Aldehyde ferredoxin oxidoreductase N-terminal domain-containing protein</fullName>
    </recommendedName>
</protein>
<organism evidence="2">
    <name type="scientific">candidate division WWE3 bacterium</name>
    <dbReference type="NCBI Taxonomy" id="2053526"/>
    <lineage>
        <taxon>Bacteria</taxon>
        <taxon>Katanobacteria</taxon>
    </lineage>
</organism>
<proteinExistence type="predicted"/>
<dbReference type="AlphaFoldDB" id="A0A7C4XV46"/>
<dbReference type="Gene3D" id="3.60.9.10">
    <property type="entry name" value="Aldehyde ferredoxin oxidoreductase, N-terminal domain"/>
    <property type="match status" value="1"/>
</dbReference>
<reference evidence="2" key="1">
    <citation type="journal article" date="2020" name="mSystems">
        <title>Genome- and Community-Level Interaction Insights into Carbon Utilization and Element Cycling Functions of Hydrothermarchaeota in Hydrothermal Sediment.</title>
        <authorList>
            <person name="Zhou Z."/>
            <person name="Liu Y."/>
            <person name="Xu W."/>
            <person name="Pan J."/>
            <person name="Luo Z.H."/>
            <person name="Li M."/>
        </authorList>
    </citation>
    <scope>NUCLEOTIDE SEQUENCE [LARGE SCALE GENOMIC DNA]</scope>
    <source>
        <strain evidence="2">SpSt-417</strain>
    </source>
</reference>
<accession>A0A7C4XV46</accession>
<dbReference type="SUPFAM" id="SSF56228">
    <property type="entry name" value="Aldehyde ferredoxin oxidoreductase, N-terminal domain"/>
    <property type="match status" value="1"/>
</dbReference>
<name>A0A7C4XV46_UNCKA</name>
<dbReference type="GO" id="GO:0051536">
    <property type="term" value="F:iron-sulfur cluster binding"/>
    <property type="evidence" value="ECO:0007669"/>
    <property type="project" value="InterPro"/>
</dbReference>
<dbReference type="SMART" id="SM00790">
    <property type="entry name" value="AFOR_N"/>
    <property type="match status" value="1"/>
</dbReference>
<dbReference type="InterPro" id="IPR036503">
    <property type="entry name" value="Ald_Fedxn_OxRdtase_N_sf"/>
</dbReference>
<gene>
    <name evidence="2" type="ORF">ENR63_01615</name>
</gene>
<dbReference type="Pfam" id="PF02730">
    <property type="entry name" value="AFOR_N"/>
    <property type="match status" value="1"/>
</dbReference>
<dbReference type="GO" id="GO:0016625">
    <property type="term" value="F:oxidoreductase activity, acting on the aldehyde or oxo group of donors, iron-sulfur protein as acceptor"/>
    <property type="evidence" value="ECO:0007669"/>
    <property type="project" value="InterPro"/>
</dbReference>
<dbReference type="InterPro" id="IPR013983">
    <property type="entry name" value="Ald_Fedxn_OxRdtase_N"/>
</dbReference>
<comment type="caution">
    <text evidence="2">The sequence shown here is derived from an EMBL/GenBank/DDBJ whole genome shotgun (WGS) entry which is preliminary data.</text>
</comment>
<evidence type="ECO:0000313" key="2">
    <source>
        <dbReference type="EMBL" id="HGW29602.1"/>
    </source>
</evidence>
<dbReference type="InterPro" id="IPR051919">
    <property type="entry name" value="W-dependent_AOR"/>
</dbReference>
<dbReference type="PANTHER" id="PTHR30038:SF8">
    <property type="entry name" value="ALDEHYDE FERREDOXIN OXIDOREDUCTASE"/>
    <property type="match status" value="1"/>
</dbReference>
<sequence>MNLGTKKVLYIDLSDKAFGIKLHNDLSKYIGGVGLGAKLLSLSENAEVGVASSEPVIFSIGPLNGYYPYASKTSVLFRYKDRVMDQYLGGNLSTRIKFAGIDSIVISGRSKVPVAFEFIDDQVRFYTGEFDINSMGLPGKRAQVVSEEGNYSVGNYFASSGDGLNAILASKNLAGFVVTGTQNRPLPKSPKYQEIFNSLLARISQITVEKDGHPSCAGCPVGCSESKFGEIGGNVLVHSLVACAFAENIYGDPNTVFSCLDALGSGYTHEDIENFPKLVYDLLEELKK</sequence>